<evidence type="ECO:0000256" key="2">
    <source>
        <dbReference type="ARBA" id="ARBA00022980"/>
    </source>
</evidence>
<keyword evidence="2 5" id="KW-0689">Ribosomal protein</keyword>
<organism evidence="8 9">
    <name type="scientific">Novipirellula rosea</name>
    <dbReference type="NCBI Taxonomy" id="1031540"/>
    <lineage>
        <taxon>Bacteria</taxon>
        <taxon>Pseudomonadati</taxon>
        <taxon>Planctomycetota</taxon>
        <taxon>Planctomycetia</taxon>
        <taxon>Pirellulales</taxon>
        <taxon>Pirellulaceae</taxon>
        <taxon>Novipirellula</taxon>
    </lineage>
</organism>
<protein>
    <recommendedName>
        <fullName evidence="4 5">Small ribosomal subunit protein uS9</fullName>
    </recommendedName>
</protein>
<evidence type="ECO:0000313" key="9">
    <source>
        <dbReference type="Proteomes" id="UP001500840"/>
    </source>
</evidence>
<dbReference type="SUPFAM" id="SSF54211">
    <property type="entry name" value="Ribosomal protein S5 domain 2-like"/>
    <property type="match status" value="1"/>
</dbReference>
<feature type="compositionally biased region" description="Basic residues" evidence="7">
    <location>
        <begin position="118"/>
        <end position="137"/>
    </location>
</feature>
<proteinExistence type="inferred from homology"/>
<dbReference type="HAMAP" id="MF_00532_B">
    <property type="entry name" value="Ribosomal_uS9_B"/>
    <property type="match status" value="1"/>
</dbReference>
<name>A0ABP8NBS5_9BACT</name>
<keyword evidence="3 5" id="KW-0687">Ribonucleoprotein</keyword>
<comment type="similarity">
    <text evidence="1 5 6">Belongs to the universal ribosomal protein uS9 family.</text>
</comment>
<gene>
    <name evidence="5 8" type="primary">rpsI</name>
    <name evidence="8" type="ORF">GCM10023156_46720</name>
</gene>
<dbReference type="EMBL" id="BAABGA010000064">
    <property type="protein sequence ID" value="GAA4462658.1"/>
    <property type="molecule type" value="Genomic_DNA"/>
</dbReference>
<comment type="caution">
    <text evidence="8">The sequence shown here is derived from an EMBL/GenBank/DDBJ whole genome shotgun (WGS) entry which is preliminary data.</text>
</comment>
<evidence type="ECO:0000256" key="1">
    <source>
        <dbReference type="ARBA" id="ARBA00005251"/>
    </source>
</evidence>
<keyword evidence="9" id="KW-1185">Reference proteome</keyword>
<dbReference type="InterPro" id="IPR014721">
    <property type="entry name" value="Ribsml_uS5_D2-typ_fold_subgr"/>
</dbReference>
<feature type="region of interest" description="Disordered" evidence="7">
    <location>
        <begin position="113"/>
        <end position="137"/>
    </location>
</feature>
<accession>A0ABP8NBS5</accession>
<evidence type="ECO:0000256" key="5">
    <source>
        <dbReference type="HAMAP-Rule" id="MF_00532"/>
    </source>
</evidence>
<dbReference type="Proteomes" id="UP001500840">
    <property type="component" value="Unassembled WGS sequence"/>
</dbReference>
<dbReference type="NCBIfam" id="NF001099">
    <property type="entry name" value="PRK00132.1"/>
    <property type="match status" value="1"/>
</dbReference>
<dbReference type="PROSITE" id="PS00360">
    <property type="entry name" value="RIBOSOMAL_S9"/>
    <property type="match status" value="1"/>
</dbReference>
<dbReference type="InterPro" id="IPR020568">
    <property type="entry name" value="Ribosomal_Su5_D2-typ_SF"/>
</dbReference>
<dbReference type="GO" id="GO:0005840">
    <property type="term" value="C:ribosome"/>
    <property type="evidence" value="ECO:0007669"/>
    <property type="project" value="UniProtKB-KW"/>
</dbReference>
<dbReference type="RefSeq" id="WP_339938859.1">
    <property type="nucleotide sequence ID" value="NZ_BAABGA010000064.1"/>
</dbReference>
<reference evidence="9" key="1">
    <citation type="journal article" date="2019" name="Int. J. Syst. Evol. Microbiol.">
        <title>The Global Catalogue of Microorganisms (GCM) 10K type strain sequencing project: providing services to taxonomists for standard genome sequencing and annotation.</title>
        <authorList>
            <consortium name="The Broad Institute Genomics Platform"/>
            <consortium name="The Broad Institute Genome Sequencing Center for Infectious Disease"/>
            <person name="Wu L."/>
            <person name="Ma J."/>
        </authorList>
    </citation>
    <scope>NUCLEOTIDE SEQUENCE [LARGE SCALE GENOMIC DNA]</scope>
    <source>
        <strain evidence="9">JCM 17759</strain>
    </source>
</reference>
<dbReference type="PANTHER" id="PTHR21569:SF1">
    <property type="entry name" value="SMALL RIBOSOMAL SUBUNIT PROTEIN US9M"/>
    <property type="match status" value="1"/>
</dbReference>
<evidence type="ECO:0000256" key="3">
    <source>
        <dbReference type="ARBA" id="ARBA00023274"/>
    </source>
</evidence>
<sequence>MVAVKKDKINGDALGTGRRKSSVARVRVRAGSGKIVVNSKPIGEYFVNAQDQASITQTLDAVGLNEQVDVLVRVSGGGMTGQSGAVRMGLARALVSYDEALHEPLRDGSYLTRDSRMKERKKPGLRGARRGVQFSKR</sequence>
<dbReference type="InterPro" id="IPR020574">
    <property type="entry name" value="Ribosomal_uS9_CS"/>
</dbReference>
<evidence type="ECO:0000313" key="8">
    <source>
        <dbReference type="EMBL" id="GAA4462658.1"/>
    </source>
</evidence>
<dbReference type="InterPro" id="IPR023035">
    <property type="entry name" value="Ribosomal_uS9_bac/plastid"/>
</dbReference>
<dbReference type="Pfam" id="PF00380">
    <property type="entry name" value="Ribosomal_S9"/>
    <property type="match status" value="1"/>
</dbReference>
<dbReference type="PANTHER" id="PTHR21569">
    <property type="entry name" value="RIBOSOMAL PROTEIN S9"/>
    <property type="match status" value="1"/>
</dbReference>
<dbReference type="InterPro" id="IPR000754">
    <property type="entry name" value="Ribosomal_uS9"/>
</dbReference>
<evidence type="ECO:0000256" key="7">
    <source>
        <dbReference type="SAM" id="MobiDB-lite"/>
    </source>
</evidence>
<dbReference type="Gene3D" id="3.30.230.10">
    <property type="match status" value="1"/>
</dbReference>
<evidence type="ECO:0000256" key="4">
    <source>
        <dbReference type="ARBA" id="ARBA00035259"/>
    </source>
</evidence>
<evidence type="ECO:0000256" key="6">
    <source>
        <dbReference type="RuleBase" id="RU003815"/>
    </source>
</evidence>